<gene>
    <name evidence="4" type="ORF">HPB51_025637</name>
</gene>
<name>A0A9J6FA68_RHIMP</name>
<reference evidence="4" key="1">
    <citation type="journal article" date="2020" name="Cell">
        <title>Large-Scale Comparative Analyses of Tick Genomes Elucidate Their Genetic Diversity and Vector Capacities.</title>
        <authorList>
            <consortium name="Tick Genome and Microbiome Consortium (TIGMIC)"/>
            <person name="Jia N."/>
            <person name="Wang J."/>
            <person name="Shi W."/>
            <person name="Du L."/>
            <person name="Sun Y."/>
            <person name="Zhan W."/>
            <person name="Jiang J.F."/>
            <person name="Wang Q."/>
            <person name="Zhang B."/>
            <person name="Ji P."/>
            <person name="Bell-Sakyi L."/>
            <person name="Cui X.M."/>
            <person name="Yuan T.T."/>
            <person name="Jiang B.G."/>
            <person name="Yang W.F."/>
            <person name="Lam T.T."/>
            <person name="Chang Q.C."/>
            <person name="Ding S.J."/>
            <person name="Wang X.J."/>
            <person name="Zhu J.G."/>
            <person name="Ruan X.D."/>
            <person name="Zhao L."/>
            <person name="Wei J.T."/>
            <person name="Ye R.Z."/>
            <person name="Que T.C."/>
            <person name="Du C.H."/>
            <person name="Zhou Y.H."/>
            <person name="Cheng J.X."/>
            <person name="Dai P.F."/>
            <person name="Guo W.B."/>
            <person name="Han X.H."/>
            <person name="Huang E.J."/>
            <person name="Li L.F."/>
            <person name="Wei W."/>
            <person name="Gao Y.C."/>
            <person name="Liu J.Z."/>
            <person name="Shao H.Z."/>
            <person name="Wang X."/>
            <person name="Wang C.C."/>
            <person name="Yang T.C."/>
            <person name="Huo Q.B."/>
            <person name="Li W."/>
            <person name="Chen H.Y."/>
            <person name="Chen S.E."/>
            <person name="Zhou L.G."/>
            <person name="Ni X.B."/>
            <person name="Tian J.H."/>
            <person name="Sheng Y."/>
            <person name="Liu T."/>
            <person name="Pan Y.S."/>
            <person name="Xia L.Y."/>
            <person name="Li J."/>
            <person name="Zhao F."/>
            <person name="Cao W.C."/>
        </authorList>
    </citation>
    <scope>NUCLEOTIDE SEQUENCE</scope>
    <source>
        <strain evidence="4">Rmic-2018</strain>
    </source>
</reference>
<accession>A0A9J6FA68</accession>
<dbReference type="GO" id="GO:0005737">
    <property type="term" value="C:cytoplasm"/>
    <property type="evidence" value="ECO:0007669"/>
    <property type="project" value="TreeGrafter"/>
</dbReference>
<evidence type="ECO:0000256" key="1">
    <source>
        <dbReference type="ARBA" id="ARBA00038178"/>
    </source>
</evidence>
<dbReference type="EMBL" id="JABSTU010000001">
    <property type="protein sequence ID" value="KAH8042733.1"/>
    <property type="molecule type" value="Genomic_DNA"/>
</dbReference>
<proteinExistence type="inferred from homology"/>
<feature type="domain" description="UDENN" evidence="3">
    <location>
        <begin position="12"/>
        <end position="285"/>
    </location>
</feature>
<evidence type="ECO:0000313" key="4">
    <source>
        <dbReference type="EMBL" id="KAH8042733.1"/>
    </source>
</evidence>
<dbReference type="Pfam" id="PF09794">
    <property type="entry name" value="Avl9"/>
    <property type="match status" value="1"/>
</dbReference>
<sequence>MEKPPVNEAPILHVVVVGFHHIKGYQLEYAYPPILGKGEVEAQENQDLPEPWKHLPSLALPDGAHNYEEDTVYFHLPALDNPKRTVFGISCYRQISAEAGMLLRRGSDVTRSSVQKSVCVLSRLPLYGVIQAKLQLVTHAYFDERDFSQVALLKETYQNLNALLSSDMMHGGQPYLGLSSRDLVLHFKHKAVLLFKLLLLERKVLFYKTPVKDLCSTILTLCSLFPGMLEQGLEECACTAGLRQLSSELHPEEHDFLEVHLSHSPSELKQSLDTLASEKNRQDSS</sequence>
<dbReference type="VEuPathDB" id="VectorBase:LOC119185716"/>
<evidence type="ECO:0000313" key="5">
    <source>
        <dbReference type="Proteomes" id="UP000821866"/>
    </source>
</evidence>
<feature type="compositionally biased region" description="Basic and acidic residues" evidence="2">
    <location>
        <begin position="276"/>
        <end position="285"/>
    </location>
</feature>
<dbReference type="PANTHER" id="PTHR31017">
    <property type="entry name" value="LATE SECRETORY PATHWAY PROTEIN AVL9-RELATED"/>
    <property type="match status" value="1"/>
</dbReference>
<evidence type="ECO:0000259" key="3">
    <source>
        <dbReference type="PROSITE" id="PS50211"/>
    </source>
</evidence>
<dbReference type="InterPro" id="IPR037516">
    <property type="entry name" value="Tripartite_DENN"/>
</dbReference>
<comment type="caution">
    <text evidence="4">The sequence shown here is derived from an EMBL/GenBank/DDBJ whole genome shotgun (WGS) entry which is preliminary data.</text>
</comment>
<feature type="region of interest" description="Disordered" evidence="2">
    <location>
        <begin position="266"/>
        <end position="285"/>
    </location>
</feature>
<dbReference type="InterPro" id="IPR018307">
    <property type="entry name" value="ABL9/DENND6_dom"/>
</dbReference>
<dbReference type="Proteomes" id="UP000821866">
    <property type="component" value="Chromosome 1"/>
</dbReference>
<keyword evidence="5" id="KW-1185">Reference proteome</keyword>
<organism evidence="4 5">
    <name type="scientific">Rhipicephalus microplus</name>
    <name type="common">Cattle tick</name>
    <name type="synonym">Boophilus microplus</name>
    <dbReference type="NCBI Taxonomy" id="6941"/>
    <lineage>
        <taxon>Eukaryota</taxon>
        <taxon>Metazoa</taxon>
        <taxon>Ecdysozoa</taxon>
        <taxon>Arthropoda</taxon>
        <taxon>Chelicerata</taxon>
        <taxon>Arachnida</taxon>
        <taxon>Acari</taxon>
        <taxon>Parasitiformes</taxon>
        <taxon>Ixodida</taxon>
        <taxon>Ixodoidea</taxon>
        <taxon>Ixodidae</taxon>
        <taxon>Rhipicephalinae</taxon>
        <taxon>Rhipicephalus</taxon>
        <taxon>Boophilus</taxon>
    </lineage>
</organism>
<comment type="similarity">
    <text evidence="1">Belongs to the AVL9 family.</text>
</comment>
<dbReference type="PANTHER" id="PTHR31017:SF1">
    <property type="entry name" value="LATE SECRETORY PATHWAY PROTEIN AVL9 HOMOLOG"/>
    <property type="match status" value="1"/>
</dbReference>
<protein>
    <recommendedName>
        <fullName evidence="3">UDENN domain-containing protein</fullName>
    </recommendedName>
</protein>
<reference evidence="4" key="2">
    <citation type="submission" date="2021-09" db="EMBL/GenBank/DDBJ databases">
        <authorList>
            <person name="Jia N."/>
            <person name="Wang J."/>
            <person name="Shi W."/>
            <person name="Du L."/>
            <person name="Sun Y."/>
            <person name="Zhan W."/>
            <person name="Jiang J."/>
            <person name="Wang Q."/>
            <person name="Zhang B."/>
            <person name="Ji P."/>
            <person name="Sakyi L.B."/>
            <person name="Cui X."/>
            <person name="Yuan T."/>
            <person name="Jiang B."/>
            <person name="Yang W."/>
            <person name="Lam T.T.-Y."/>
            <person name="Chang Q."/>
            <person name="Ding S."/>
            <person name="Wang X."/>
            <person name="Zhu J."/>
            <person name="Ruan X."/>
            <person name="Zhao L."/>
            <person name="Wei J."/>
            <person name="Que T."/>
            <person name="Du C."/>
            <person name="Cheng J."/>
            <person name="Dai P."/>
            <person name="Han X."/>
            <person name="Huang E."/>
            <person name="Gao Y."/>
            <person name="Liu J."/>
            <person name="Shao H."/>
            <person name="Ye R."/>
            <person name="Li L."/>
            <person name="Wei W."/>
            <person name="Wang X."/>
            <person name="Wang C."/>
            <person name="Huo Q."/>
            <person name="Li W."/>
            <person name="Guo W."/>
            <person name="Chen H."/>
            <person name="Chen S."/>
            <person name="Zhou L."/>
            <person name="Zhou L."/>
            <person name="Ni X."/>
            <person name="Tian J."/>
            <person name="Zhou Y."/>
            <person name="Sheng Y."/>
            <person name="Liu T."/>
            <person name="Pan Y."/>
            <person name="Xia L."/>
            <person name="Li J."/>
            <person name="Zhao F."/>
            <person name="Cao W."/>
        </authorList>
    </citation>
    <scope>NUCLEOTIDE SEQUENCE</scope>
    <source>
        <strain evidence="4">Rmic-2018</strain>
        <tissue evidence="4">Larvae</tissue>
    </source>
</reference>
<dbReference type="AlphaFoldDB" id="A0A9J6FA68"/>
<evidence type="ECO:0000256" key="2">
    <source>
        <dbReference type="SAM" id="MobiDB-lite"/>
    </source>
</evidence>
<dbReference type="PROSITE" id="PS50211">
    <property type="entry name" value="DENN"/>
    <property type="match status" value="1"/>
</dbReference>
<dbReference type="InterPro" id="IPR051731">
    <property type="entry name" value="DENND11/AVL9_GEFs"/>
</dbReference>